<dbReference type="RefSeq" id="WP_090745616.1">
    <property type="nucleotide sequence ID" value="NZ_FMVT01000009.1"/>
</dbReference>
<evidence type="ECO:0000256" key="1">
    <source>
        <dbReference type="SAM" id="Coils"/>
    </source>
</evidence>
<dbReference type="EMBL" id="FMVT01000009">
    <property type="protein sequence ID" value="SCY77930.1"/>
    <property type="molecule type" value="Genomic_DNA"/>
</dbReference>
<sequence>MLRFQSHGVKGGVWRGRVEGGARPARVALTLLGEIVAQAQLEGDGDGWLLEVALPGSTISDGVQTLVLTADDGAPDEPTRPDGLHLARLPLLAGRPLDEDLLAEIAALRAELELVKRELRRLGAASPAG</sequence>
<dbReference type="OrthoDB" id="7772846at2"/>
<dbReference type="STRING" id="336292.SAMN05660710_02740"/>
<organism evidence="2 3">
    <name type="scientific">Paracoccus tibetensis</name>
    <dbReference type="NCBI Taxonomy" id="336292"/>
    <lineage>
        <taxon>Bacteria</taxon>
        <taxon>Pseudomonadati</taxon>
        <taxon>Pseudomonadota</taxon>
        <taxon>Alphaproteobacteria</taxon>
        <taxon>Rhodobacterales</taxon>
        <taxon>Paracoccaceae</taxon>
        <taxon>Paracoccus</taxon>
    </lineage>
</organism>
<keyword evidence="1" id="KW-0175">Coiled coil</keyword>
<reference evidence="2 3" key="1">
    <citation type="submission" date="2016-10" db="EMBL/GenBank/DDBJ databases">
        <authorList>
            <person name="de Groot N.N."/>
        </authorList>
    </citation>
    <scope>NUCLEOTIDE SEQUENCE [LARGE SCALE GENOMIC DNA]</scope>
    <source>
        <strain evidence="2 3">CGMCC 1.8925</strain>
    </source>
</reference>
<dbReference type="AlphaFoldDB" id="A0A1G5IQB0"/>
<feature type="coiled-coil region" evidence="1">
    <location>
        <begin position="98"/>
        <end position="125"/>
    </location>
</feature>
<keyword evidence="3" id="KW-1185">Reference proteome</keyword>
<evidence type="ECO:0000313" key="3">
    <source>
        <dbReference type="Proteomes" id="UP000199502"/>
    </source>
</evidence>
<dbReference type="Proteomes" id="UP000199502">
    <property type="component" value="Unassembled WGS sequence"/>
</dbReference>
<name>A0A1G5IQB0_9RHOB</name>
<proteinExistence type="predicted"/>
<protein>
    <submittedName>
        <fullName evidence="2">Uncharacterized protein</fullName>
    </submittedName>
</protein>
<evidence type="ECO:0000313" key="2">
    <source>
        <dbReference type="EMBL" id="SCY77930.1"/>
    </source>
</evidence>
<accession>A0A1G5IQB0</accession>
<gene>
    <name evidence="2" type="ORF">SAMN05660710_02740</name>
</gene>